<sequence length="96" mass="10824">MILQELLLNANAMICAAASLRLLTFRRGKSRHNRPIAFISWLLTVATGAVTIRVLTGEYFYTDWTEVLINLLLCAAIFRSRGNVGKLLKANHYESQ</sequence>
<comment type="caution">
    <text evidence="2">The sequence shown here is derived from an EMBL/GenBank/DDBJ whole genome shotgun (WGS) entry which is preliminary data.</text>
</comment>
<reference evidence="3" key="1">
    <citation type="journal article" date="2019" name="Int. J. Syst. Evol. Microbiol.">
        <title>The Global Catalogue of Microorganisms (GCM) 10K type strain sequencing project: providing services to taxonomists for standard genome sequencing and annotation.</title>
        <authorList>
            <consortium name="The Broad Institute Genomics Platform"/>
            <consortium name="The Broad Institute Genome Sequencing Center for Infectious Disease"/>
            <person name="Wu L."/>
            <person name="Ma J."/>
        </authorList>
    </citation>
    <scope>NUCLEOTIDE SEQUENCE [LARGE SCALE GENOMIC DNA]</scope>
    <source>
        <strain evidence="3">JCM 17201</strain>
    </source>
</reference>
<evidence type="ECO:0000313" key="3">
    <source>
        <dbReference type="Proteomes" id="UP001499994"/>
    </source>
</evidence>
<dbReference type="RefSeq" id="WP_346082741.1">
    <property type="nucleotide sequence ID" value="NZ_BAABDG010000010.1"/>
</dbReference>
<keyword evidence="3" id="KW-1185">Reference proteome</keyword>
<evidence type="ECO:0000313" key="2">
    <source>
        <dbReference type="EMBL" id="GAA3911762.1"/>
    </source>
</evidence>
<organism evidence="2 3">
    <name type="scientific">Gibbsiella dentisursi</name>
    <dbReference type="NCBI Taxonomy" id="796890"/>
    <lineage>
        <taxon>Bacteria</taxon>
        <taxon>Pseudomonadati</taxon>
        <taxon>Pseudomonadota</taxon>
        <taxon>Gammaproteobacteria</taxon>
        <taxon>Enterobacterales</taxon>
        <taxon>Yersiniaceae</taxon>
        <taxon>Gibbsiella</taxon>
    </lineage>
</organism>
<keyword evidence="1" id="KW-1133">Transmembrane helix</keyword>
<name>A0ABP7M3M6_9GAMM</name>
<feature type="transmembrane region" description="Helical" evidence="1">
    <location>
        <begin position="6"/>
        <end position="24"/>
    </location>
</feature>
<keyword evidence="1" id="KW-0472">Membrane</keyword>
<dbReference type="Pfam" id="PF05449">
    <property type="entry name" value="Phage_holin_3_7"/>
    <property type="match status" value="1"/>
</dbReference>
<protein>
    <submittedName>
        <fullName evidence="2">Phage holin family protein</fullName>
    </submittedName>
</protein>
<feature type="transmembrane region" description="Helical" evidence="1">
    <location>
        <begin position="36"/>
        <end position="55"/>
    </location>
</feature>
<evidence type="ECO:0000256" key="1">
    <source>
        <dbReference type="SAM" id="Phobius"/>
    </source>
</evidence>
<dbReference type="Proteomes" id="UP001499994">
    <property type="component" value="Unassembled WGS sequence"/>
</dbReference>
<accession>A0ABP7M3M6</accession>
<dbReference type="EMBL" id="BAABDG010000010">
    <property type="protein sequence ID" value="GAA3911762.1"/>
    <property type="molecule type" value="Genomic_DNA"/>
</dbReference>
<dbReference type="InterPro" id="IPR008473">
    <property type="entry name" value="Phage_holin_3_7"/>
</dbReference>
<gene>
    <name evidence="2" type="ORF">GCM10022405_41180</name>
</gene>
<keyword evidence="1" id="KW-0812">Transmembrane</keyword>
<proteinExistence type="predicted"/>